<comment type="caution">
    <text evidence="7">Lacks conserved residue(s) required for the propagation of feature annotation.</text>
</comment>
<dbReference type="EMBL" id="JAAVLW010000002">
    <property type="protein sequence ID" value="NOJ45989.1"/>
    <property type="molecule type" value="Genomic_DNA"/>
</dbReference>
<dbReference type="AlphaFoldDB" id="A0A7Y4M145"/>
<dbReference type="SUPFAM" id="SSF161111">
    <property type="entry name" value="Cation efflux protein transmembrane domain-like"/>
    <property type="match status" value="1"/>
</dbReference>
<comment type="similarity">
    <text evidence="3 7">Belongs to the band 7/mec-2 family. HflK subfamily.</text>
</comment>
<dbReference type="SMART" id="SM00244">
    <property type="entry name" value="PHB"/>
    <property type="match status" value="1"/>
</dbReference>
<evidence type="ECO:0000256" key="7">
    <source>
        <dbReference type="RuleBase" id="RU364113"/>
    </source>
</evidence>
<evidence type="ECO:0000256" key="5">
    <source>
        <dbReference type="ARBA" id="ARBA00022989"/>
    </source>
</evidence>
<keyword evidence="10" id="KW-1185">Reference proteome</keyword>
<feature type="transmembrane region" description="Helical" evidence="7">
    <location>
        <begin position="153"/>
        <end position="170"/>
    </location>
</feature>
<feature type="transmembrane region" description="Helical" evidence="7">
    <location>
        <begin position="113"/>
        <end position="133"/>
    </location>
</feature>
<dbReference type="PANTHER" id="PTHR42911:SF1">
    <property type="entry name" value="MODULATOR OF FTSH PROTEASE HFLC"/>
    <property type="match status" value="1"/>
</dbReference>
<comment type="subunit">
    <text evidence="7">HflC and HflK may interact to form a multimeric complex.</text>
</comment>
<sequence length="577" mass="62544">MGVACCGEGATFEGLSADYKRRLWIVIAINAGMFLVEIGAGALAGSQALQADALDFLGDAATYGISLAVIGASVRVRARAAFVKGVSLTLMGLWVFGATAYHVLVLGVPRAEIMGAIGFLALAANVASVVILIRYKDGDANVRSVWLCSRNDAIGNVAVMLAALGVWATATKWPDLIVAAIMAGLFLWSSAQILRQAVRELRTGEISLHTHVPRTHAPSRWVRLRDRFAAAIRVFVTDTRVKIAAMASLVLLWLASGFFTIQSGEIGLRLRFARIVAADLGPGLHYRPPWPIETHRLVETERTRSAELGFRSLADESLTMRTLARERLTTGGPSNPVPEAIKAKGSWFQREVLEGESFLLTGDANLIDLRSTVQYRVKDPVAYVTNLAEPDALVRSVTRAALRSVIATQRIDALLTNARAEVEARLHEFVQARLDGLNAGIALVSVCLVYVHAPQEAHDAERDVASAQEDKLRTINRAKGFAAEEVNEAKGEAAATVEGALAVQEEQVRRARGEALAFSLQVEAFRQAPELAAFRLQIETIEDVLPKVHKLVRPKASAIKDFDFWLLEPPISAGGNR</sequence>
<feature type="transmembrane region" description="Helical" evidence="7">
    <location>
        <begin position="176"/>
        <end position="194"/>
    </location>
</feature>
<evidence type="ECO:0000256" key="4">
    <source>
        <dbReference type="ARBA" id="ARBA00022692"/>
    </source>
</evidence>
<dbReference type="GO" id="GO:0016020">
    <property type="term" value="C:membrane"/>
    <property type="evidence" value="ECO:0007669"/>
    <property type="project" value="UniProtKB-SubCell"/>
</dbReference>
<dbReference type="GO" id="GO:0008324">
    <property type="term" value="F:monoatomic cation transmembrane transporter activity"/>
    <property type="evidence" value="ECO:0007669"/>
    <property type="project" value="InterPro"/>
</dbReference>
<dbReference type="InterPro" id="IPR058533">
    <property type="entry name" value="Cation_efflux_TM"/>
</dbReference>
<accession>A0A7Y4M145</accession>
<keyword evidence="9" id="KW-0378">Hydrolase</keyword>
<dbReference type="InterPro" id="IPR001107">
    <property type="entry name" value="Band_7"/>
</dbReference>
<dbReference type="InterPro" id="IPR027469">
    <property type="entry name" value="Cation_efflux_TMD_sf"/>
</dbReference>
<evidence type="ECO:0000313" key="9">
    <source>
        <dbReference type="EMBL" id="NOJ45989.1"/>
    </source>
</evidence>
<comment type="caution">
    <text evidence="9">The sequence shown here is derived from an EMBL/GenBank/DDBJ whole genome shotgun (WGS) entry which is preliminary data.</text>
</comment>
<proteinExistence type="inferred from homology"/>
<dbReference type="Gene3D" id="3.30.479.30">
    <property type="entry name" value="Band 7 domain"/>
    <property type="match status" value="1"/>
</dbReference>
<dbReference type="Pfam" id="PF01545">
    <property type="entry name" value="Cation_efflux"/>
    <property type="match status" value="1"/>
</dbReference>
<comment type="function">
    <text evidence="7">HflC and HflK could encode or regulate a protease.</text>
</comment>
<gene>
    <name evidence="9" type="primary">hflK</name>
    <name evidence="9" type="ORF">HCN50_06930</name>
</gene>
<dbReference type="Proteomes" id="UP000528734">
    <property type="component" value="Unassembled WGS sequence"/>
</dbReference>
<dbReference type="GO" id="GO:0006508">
    <property type="term" value="P:proteolysis"/>
    <property type="evidence" value="ECO:0007669"/>
    <property type="project" value="UniProtKB-KW"/>
</dbReference>
<evidence type="ECO:0000256" key="1">
    <source>
        <dbReference type="ARBA" id="ARBA00004141"/>
    </source>
</evidence>
<dbReference type="InterPro" id="IPR036013">
    <property type="entry name" value="Band_7/SPFH_dom_sf"/>
</dbReference>
<dbReference type="GO" id="GO:0008233">
    <property type="term" value="F:peptidase activity"/>
    <property type="evidence" value="ECO:0007669"/>
    <property type="project" value="UniProtKB-KW"/>
</dbReference>
<evidence type="ECO:0000256" key="3">
    <source>
        <dbReference type="ARBA" id="ARBA00006971"/>
    </source>
</evidence>
<feature type="transmembrane region" description="Helical" evidence="7">
    <location>
        <begin position="243"/>
        <end position="261"/>
    </location>
</feature>
<keyword evidence="5 7" id="KW-1133">Transmembrane helix</keyword>
<dbReference type="Pfam" id="PF01145">
    <property type="entry name" value="Band_7"/>
    <property type="match status" value="1"/>
</dbReference>
<evidence type="ECO:0000256" key="6">
    <source>
        <dbReference type="ARBA" id="ARBA00023136"/>
    </source>
</evidence>
<evidence type="ECO:0000313" key="10">
    <source>
        <dbReference type="Proteomes" id="UP000528734"/>
    </source>
</evidence>
<name>A0A7Y4M145_9BRAD</name>
<dbReference type="SUPFAM" id="SSF117892">
    <property type="entry name" value="Band 7/SPFH domain"/>
    <property type="match status" value="1"/>
</dbReference>
<feature type="domain" description="Band 7" evidence="8">
    <location>
        <begin position="256"/>
        <end position="465"/>
    </location>
</feature>
<keyword evidence="9" id="KW-0645">Protease</keyword>
<comment type="subcellular location">
    <subcellularLocation>
        <location evidence="1">Membrane</location>
        <topology evidence="1">Multi-pass membrane protein</topology>
    </subcellularLocation>
    <subcellularLocation>
        <location evidence="2">Membrane</location>
        <topology evidence="2">Single-pass membrane protein</topology>
    </subcellularLocation>
</comment>
<feature type="transmembrane region" description="Helical" evidence="7">
    <location>
        <begin position="23"/>
        <end position="44"/>
    </location>
</feature>
<dbReference type="Gene3D" id="1.20.1510.10">
    <property type="entry name" value="Cation efflux protein transmembrane domain"/>
    <property type="match status" value="1"/>
</dbReference>
<dbReference type="PANTHER" id="PTHR42911">
    <property type="entry name" value="MODULATOR OF FTSH PROTEASE HFLC"/>
    <property type="match status" value="1"/>
</dbReference>
<dbReference type="NCBIfam" id="TIGR01933">
    <property type="entry name" value="hflK"/>
    <property type="match status" value="1"/>
</dbReference>
<evidence type="ECO:0000256" key="2">
    <source>
        <dbReference type="ARBA" id="ARBA00004167"/>
    </source>
</evidence>
<keyword evidence="6 7" id="KW-0472">Membrane</keyword>
<keyword evidence="4 7" id="KW-0812">Transmembrane</keyword>
<reference evidence="9 10" key="1">
    <citation type="submission" date="2020-03" db="EMBL/GenBank/DDBJ databases">
        <title>Bradyrhizobium diversity isolated from nodules of Muelleranthus trifoliolatus.</title>
        <authorList>
            <person name="Klepa M."/>
            <person name="Helene L."/>
            <person name="Hungria M."/>
        </authorList>
    </citation>
    <scope>NUCLEOTIDE SEQUENCE [LARGE SCALE GENOMIC DNA]</scope>
    <source>
        <strain evidence="9 10">WSM 1744</strain>
    </source>
</reference>
<feature type="transmembrane region" description="Helical" evidence="7">
    <location>
        <begin position="86"/>
        <end position="107"/>
    </location>
</feature>
<protein>
    <recommendedName>
        <fullName evidence="7">Protein HflK</fullName>
    </recommendedName>
</protein>
<dbReference type="CDD" id="cd03404">
    <property type="entry name" value="SPFH_HflK"/>
    <property type="match status" value="1"/>
</dbReference>
<organism evidence="9 10">
    <name type="scientific">Bradyrhizobium archetypum</name>
    <dbReference type="NCBI Taxonomy" id="2721160"/>
    <lineage>
        <taxon>Bacteria</taxon>
        <taxon>Pseudomonadati</taxon>
        <taxon>Pseudomonadota</taxon>
        <taxon>Alphaproteobacteria</taxon>
        <taxon>Hyphomicrobiales</taxon>
        <taxon>Nitrobacteraceae</taxon>
        <taxon>Bradyrhizobium</taxon>
    </lineage>
</organism>
<feature type="transmembrane region" description="Helical" evidence="7">
    <location>
        <begin position="56"/>
        <end position="74"/>
    </location>
</feature>
<dbReference type="InterPro" id="IPR010201">
    <property type="entry name" value="HflK"/>
</dbReference>
<evidence type="ECO:0000259" key="8">
    <source>
        <dbReference type="SMART" id="SM00244"/>
    </source>
</evidence>